<dbReference type="PANTHER" id="PTHR24098:SF0">
    <property type="entry name" value="OUTER SEGMENT 5"/>
    <property type="match status" value="1"/>
</dbReference>
<dbReference type="EMBL" id="UPTC01005094">
    <property type="protein sequence ID" value="VBB35204.1"/>
    <property type="molecule type" value="Genomic_DNA"/>
</dbReference>
<evidence type="ECO:0000313" key="2">
    <source>
        <dbReference type="EMBL" id="VBB35204.1"/>
    </source>
</evidence>
<dbReference type="InterPro" id="IPR056456">
    <property type="entry name" value="Beta-prop_IFT80_2nd"/>
</dbReference>
<dbReference type="Pfam" id="PF23335">
    <property type="entry name" value="Beta-prop_IFT80_2nd"/>
    <property type="match status" value="2"/>
</dbReference>
<feature type="domain" description="IFT80 second beta-propeller" evidence="1">
    <location>
        <begin position="58"/>
        <end position="185"/>
    </location>
</feature>
<dbReference type="STRING" id="6277.A0A498SNL2"/>
<dbReference type="Proteomes" id="UP000276991">
    <property type="component" value="Unassembled WGS sequence"/>
</dbReference>
<sequence>YFLLVDGGLVQVYNYEGHMQCFLKLPAMSGSREAVSEKTAAISNDTIAIRDRMDLKMNDIIEIAISQCGSANDRKLAFIDKYLDCFLVTAKSYGVLQKIAKIGTMVTNILFNDQTNMLAGLQDNCLVVWLYPAVVFIDRDLLHKTIFENDKNNFEKSSYLHNFVGSHILVRRSDGAFVPCTVTPFAFALNSFITANKWDQAIRLCRHIRVYHSQIFTKIKLKSLKI</sequence>
<proteinExistence type="predicted"/>
<name>A0A498SNL2_ACAVI</name>
<feature type="domain" description="IFT80 second beta-propeller" evidence="1">
    <location>
        <begin position="1"/>
        <end position="56"/>
    </location>
</feature>
<dbReference type="GO" id="GO:0005929">
    <property type="term" value="C:cilium"/>
    <property type="evidence" value="ECO:0007669"/>
    <property type="project" value="TreeGrafter"/>
</dbReference>
<reference evidence="2 3" key="1">
    <citation type="submission" date="2018-08" db="EMBL/GenBank/DDBJ databases">
        <authorList>
            <person name="Laetsch R D."/>
            <person name="Stevens L."/>
            <person name="Kumar S."/>
            <person name="Blaxter L. M."/>
        </authorList>
    </citation>
    <scope>NUCLEOTIDE SEQUENCE [LARGE SCALE GENOMIC DNA]</scope>
</reference>
<protein>
    <recommendedName>
        <fullName evidence="1">IFT80 second beta-propeller domain-containing protein</fullName>
    </recommendedName>
</protein>
<dbReference type="PANTHER" id="PTHR24098">
    <property type="entry name" value="OUTER SEGMENT 5"/>
    <property type="match status" value="1"/>
</dbReference>
<dbReference type="GO" id="GO:0060271">
    <property type="term" value="P:cilium assembly"/>
    <property type="evidence" value="ECO:0007669"/>
    <property type="project" value="TreeGrafter"/>
</dbReference>
<dbReference type="AlphaFoldDB" id="A0A498SNL2"/>
<dbReference type="OrthoDB" id="408728at2759"/>
<organism evidence="2 3">
    <name type="scientific">Acanthocheilonema viteae</name>
    <name type="common">Filarial nematode worm</name>
    <name type="synonym">Dipetalonema viteae</name>
    <dbReference type="NCBI Taxonomy" id="6277"/>
    <lineage>
        <taxon>Eukaryota</taxon>
        <taxon>Metazoa</taxon>
        <taxon>Ecdysozoa</taxon>
        <taxon>Nematoda</taxon>
        <taxon>Chromadorea</taxon>
        <taxon>Rhabditida</taxon>
        <taxon>Spirurina</taxon>
        <taxon>Spiruromorpha</taxon>
        <taxon>Filarioidea</taxon>
        <taxon>Onchocercidae</taxon>
        <taxon>Acanthocheilonema</taxon>
    </lineage>
</organism>
<accession>A0A498SNL2</accession>
<keyword evidence="3" id="KW-1185">Reference proteome</keyword>
<dbReference type="GO" id="GO:0030992">
    <property type="term" value="C:intraciliary transport particle B"/>
    <property type="evidence" value="ECO:0007669"/>
    <property type="project" value="TreeGrafter"/>
</dbReference>
<evidence type="ECO:0000259" key="1">
    <source>
        <dbReference type="Pfam" id="PF23335"/>
    </source>
</evidence>
<evidence type="ECO:0000313" key="3">
    <source>
        <dbReference type="Proteomes" id="UP000276991"/>
    </source>
</evidence>
<gene>
    <name evidence="2" type="ORF">NAV_LOCUS9995</name>
</gene>
<feature type="non-terminal residue" evidence="2">
    <location>
        <position position="1"/>
    </location>
</feature>